<feature type="transmembrane region" description="Helical" evidence="1">
    <location>
        <begin position="181"/>
        <end position="202"/>
    </location>
</feature>
<reference evidence="2" key="1">
    <citation type="journal article" date="2008" name="Nature">
        <title>The amphioxus genome and the evolution of the chordate karyotype.</title>
        <authorList>
            <consortium name="US DOE Joint Genome Institute (JGI-PGF)"/>
            <person name="Putnam N.H."/>
            <person name="Butts T."/>
            <person name="Ferrier D.E.K."/>
            <person name="Furlong R.F."/>
            <person name="Hellsten U."/>
            <person name="Kawashima T."/>
            <person name="Robinson-Rechavi M."/>
            <person name="Shoguchi E."/>
            <person name="Terry A."/>
            <person name="Yu J.-K."/>
            <person name="Benito-Gutierrez E.L."/>
            <person name="Dubchak I."/>
            <person name="Garcia-Fernandez J."/>
            <person name="Gibson-Brown J.J."/>
            <person name="Grigoriev I.V."/>
            <person name="Horton A.C."/>
            <person name="de Jong P.J."/>
            <person name="Jurka J."/>
            <person name="Kapitonov V.V."/>
            <person name="Kohara Y."/>
            <person name="Kuroki Y."/>
            <person name="Lindquist E."/>
            <person name="Lucas S."/>
            <person name="Osoegawa K."/>
            <person name="Pennacchio L.A."/>
            <person name="Salamov A.A."/>
            <person name="Satou Y."/>
            <person name="Sauka-Spengler T."/>
            <person name="Schmutz J."/>
            <person name="Shin-I T."/>
            <person name="Toyoda A."/>
            <person name="Bronner-Fraser M."/>
            <person name="Fujiyama A."/>
            <person name="Holland L.Z."/>
            <person name="Holland P.W.H."/>
            <person name="Satoh N."/>
            <person name="Rokhsar D.S."/>
        </authorList>
    </citation>
    <scope>NUCLEOTIDE SEQUENCE [LARGE SCALE GENOMIC DNA]</scope>
    <source>
        <strain evidence="2">S238N-H82</strain>
        <tissue evidence="2">Testes</tissue>
    </source>
</reference>
<dbReference type="EMBL" id="GG666492">
    <property type="protein sequence ID" value="EEN63057.1"/>
    <property type="molecule type" value="Genomic_DNA"/>
</dbReference>
<dbReference type="AlphaFoldDB" id="C3Y901"/>
<dbReference type="PANTHER" id="PTHR46605:SF2">
    <property type="entry name" value="TNFR-CYS DOMAIN-CONTAINING PROTEIN"/>
    <property type="match status" value="1"/>
</dbReference>
<dbReference type="PANTHER" id="PTHR46605">
    <property type="entry name" value="TUMOR NECROSIS FACTOR RECEPTOR"/>
    <property type="match status" value="1"/>
</dbReference>
<accession>C3Y901</accession>
<gene>
    <name evidence="2" type="ORF">BRAFLDRAFT_68178</name>
</gene>
<keyword evidence="1" id="KW-1133">Transmembrane helix</keyword>
<keyword evidence="1" id="KW-0812">Transmembrane</keyword>
<sequence length="399" mass="44940">MRTNNHRRLIHRDCWPFSGLFLLRCSTPAAQGRGGREGATSVADAIPNESEAKLYADRHSNNATVFGHEEMTNITCLVNTWEETYQHVFTTPLFSTPDGTVCAEKTQTTRTVSNTPDGTVCVSKTTTTRTVSSTPDGTTVFTREGTTLITREPKIKTTKSTLSQTNPSTNGSMKERFPRRAIIIMVVVLGVVLVALFVMYVIRRQRCCSRGHLAGVHGTAPDGTTQQSSSSCDDPQYNVIPDEYYNQQGTVTTTQTENDYSQIPDEYYNYYNTRPGAQHPYWEIPDEYYNYYNTRPGAQHPYWEIPDEYYNRYSTYPTTRRVPQDDKDYSVRFTSAAADVVIPSSTRLGGKHPSYNTAPQVWRDPQNYQIPTSGRQTNIRSQGIPVVGNSSGQRYMGLM</sequence>
<dbReference type="InterPro" id="IPR052302">
    <property type="entry name" value="Neurotrophin_rcpt-DD"/>
</dbReference>
<protein>
    <submittedName>
        <fullName evidence="2">Uncharacterized protein</fullName>
    </submittedName>
</protein>
<keyword evidence="1" id="KW-0472">Membrane</keyword>
<organism>
    <name type="scientific">Branchiostoma floridae</name>
    <name type="common">Florida lancelet</name>
    <name type="synonym">Amphioxus</name>
    <dbReference type="NCBI Taxonomy" id="7739"/>
    <lineage>
        <taxon>Eukaryota</taxon>
        <taxon>Metazoa</taxon>
        <taxon>Chordata</taxon>
        <taxon>Cephalochordata</taxon>
        <taxon>Leptocardii</taxon>
        <taxon>Amphioxiformes</taxon>
        <taxon>Branchiostomatidae</taxon>
        <taxon>Branchiostoma</taxon>
    </lineage>
</organism>
<name>C3Y901_BRAFL</name>
<dbReference type="InParanoid" id="C3Y901"/>
<evidence type="ECO:0000256" key="1">
    <source>
        <dbReference type="SAM" id="Phobius"/>
    </source>
</evidence>
<evidence type="ECO:0000313" key="2">
    <source>
        <dbReference type="EMBL" id="EEN63057.1"/>
    </source>
</evidence>
<proteinExistence type="predicted"/>